<protein>
    <submittedName>
        <fullName evidence="1">Uncharacterized protein</fullName>
    </submittedName>
</protein>
<gene>
    <name evidence="1" type="ORF">CA54_12880</name>
</gene>
<organism evidence="1 2">
    <name type="scientific">Symmachiella macrocystis</name>
    <dbReference type="NCBI Taxonomy" id="2527985"/>
    <lineage>
        <taxon>Bacteria</taxon>
        <taxon>Pseudomonadati</taxon>
        <taxon>Planctomycetota</taxon>
        <taxon>Planctomycetia</taxon>
        <taxon>Planctomycetales</taxon>
        <taxon>Planctomycetaceae</taxon>
        <taxon>Symmachiella</taxon>
    </lineage>
</organism>
<name>A0A5C6BPE9_9PLAN</name>
<accession>A0A5C6BPE9</accession>
<proteinExistence type="predicted"/>
<evidence type="ECO:0000313" key="2">
    <source>
        <dbReference type="Proteomes" id="UP000320735"/>
    </source>
</evidence>
<comment type="caution">
    <text evidence="1">The sequence shown here is derived from an EMBL/GenBank/DDBJ whole genome shotgun (WGS) entry which is preliminary data.</text>
</comment>
<dbReference type="AlphaFoldDB" id="A0A5C6BPE9"/>
<reference evidence="1 2" key="1">
    <citation type="submission" date="2019-02" db="EMBL/GenBank/DDBJ databases">
        <title>Deep-cultivation of Planctomycetes and their phenomic and genomic characterization uncovers novel biology.</title>
        <authorList>
            <person name="Wiegand S."/>
            <person name="Jogler M."/>
            <person name="Boedeker C."/>
            <person name="Pinto D."/>
            <person name="Vollmers J."/>
            <person name="Rivas-Marin E."/>
            <person name="Kohn T."/>
            <person name="Peeters S.H."/>
            <person name="Heuer A."/>
            <person name="Rast P."/>
            <person name="Oberbeckmann S."/>
            <person name="Bunk B."/>
            <person name="Jeske O."/>
            <person name="Meyerdierks A."/>
            <person name="Storesund J.E."/>
            <person name="Kallscheuer N."/>
            <person name="Luecker S."/>
            <person name="Lage O.M."/>
            <person name="Pohl T."/>
            <person name="Merkel B.J."/>
            <person name="Hornburger P."/>
            <person name="Mueller R.-W."/>
            <person name="Bruemmer F."/>
            <person name="Labrenz M."/>
            <person name="Spormann A.M."/>
            <person name="Op Den Camp H."/>
            <person name="Overmann J."/>
            <person name="Amann R."/>
            <person name="Jetten M.S.M."/>
            <person name="Mascher T."/>
            <person name="Medema M.H."/>
            <person name="Devos D.P."/>
            <person name="Kaster A.-K."/>
            <person name="Ovreas L."/>
            <person name="Rohde M."/>
            <person name="Galperin M.Y."/>
            <person name="Jogler C."/>
        </authorList>
    </citation>
    <scope>NUCLEOTIDE SEQUENCE [LARGE SCALE GENOMIC DNA]</scope>
    <source>
        <strain evidence="1 2">CA54</strain>
    </source>
</reference>
<dbReference type="EMBL" id="SJPP01000001">
    <property type="protein sequence ID" value="TWU12464.1"/>
    <property type="molecule type" value="Genomic_DNA"/>
</dbReference>
<dbReference type="RefSeq" id="WP_146369932.1">
    <property type="nucleotide sequence ID" value="NZ_SJPP01000001.1"/>
</dbReference>
<evidence type="ECO:0000313" key="1">
    <source>
        <dbReference type="EMBL" id="TWU12464.1"/>
    </source>
</evidence>
<sequence length="152" mass="17261">MMTRHMIDMTFNTICTNCGEVGTSGCETFHFPGISNHNVNSPAYCYYCPICGLQVRIHQKIDGQVLEHIQKPPQSAISFVDPYYHTVADRLYAFFDPARKYSVISIPQLDLECPRHKKPMLLSANWLAQPPLDCQHCGGIRFVVPFDDPPNM</sequence>
<dbReference type="Proteomes" id="UP000320735">
    <property type="component" value="Unassembled WGS sequence"/>
</dbReference>
<keyword evidence="2" id="KW-1185">Reference proteome</keyword>